<comment type="caution">
    <text evidence="1">The sequence shown here is derived from an EMBL/GenBank/DDBJ whole genome shotgun (WGS) entry which is preliminary data.</text>
</comment>
<evidence type="ECO:0000313" key="2">
    <source>
        <dbReference type="Proteomes" id="UP000326939"/>
    </source>
</evidence>
<organism evidence="1 2">
    <name type="scientific">Salix brachista</name>
    <dbReference type="NCBI Taxonomy" id="2182728"/>
    <lineage>
        <taxon>Eukaryota</taxon>
        <taxon>Viridiplantae</taxon>
        <taxon>Streptophyta</taxon>
        <taxon>Embryophyta</taxon>
        <taxon>Tracheophyta</taxon>
        <taxon>Spermatophyta</taxon>
        <taxon>Magnoliopsida</taxon>
        <taxon>eudicotyledons</taxon>
        <taxon>Gunneridae</taxon>
        <taxon>Pentapetalae</taxon>
        <taxon>rosids</taxon>
        <taxon>fabids</taxon>
        <taxon>Malpighiales</taxon>
        <taxon>Salicaceae</taxon>
        <taxon>Saliceae</taxon>
        <taxon>Salix</taxon>
    </lineage>
</organism>
<accession>A0A5N5LPW3</accession>
<gene>
    <name evidence="1" type="ORF">DKX38_012792</name>
</gene>
<sequence length="357" mass="40911">MYVTRPLSMYLRDPSALSSPPPESRGSKFCWGLPFPQNKNLTILYSQTAGQHHQVNRNRVLFIPVLNQPLSSNQYYVVERKGNRKGEAYINSKEEDMKTCCFCTSMKVFGIVVRSAIRRSHHNLPFAPDGFPQDFLRRKGWQVFTSTSKEFQLNEAPGLNTALRARLADFNFPPSQKCFTPVVVGKWYCPFMFIKEGTILKEQVKYSTYYEMTLEQHWEQIFASENMNNEGNAVAVDAAVECEVVTVGGAEAMADQKDAVDGVMWFRSFNKVTGETSVGLGIEIAERMKRERDVGWASGGEREARVKRNEVFDGKGMWRKFGCYVLAERFALKRMDGSLLLTCDFRYTHRIRSKWES</sequence>
<keyword evidence="2" id="KW-1185">Reference proteome</keyword>
<dbReference type="PANTHER" id="PTHR31050">
    <property type="entry name" value="OS08G0413200 PROTEIN"/>
    <property type="match status" value="1"/>
</dbReference>
<name>A0A5N5LPW3_9ROSI</name>
<dbReference type="InterPro" id="IPR010683">
    <property type="entry name" value="DUF1262"/>
</dbReference>
<proteinExistence type="predicted"/>
<protein>
    <submittedName>
        <fullName evidence="1">Uncharacterized protein</fullName>
    </submittedName>
</protein>
<evidence type="ECO:0000313" key="1">
    <source>
        <dbReference type="EMBL" id="KAB5544680.1"/>
    </source>
</evidence>
<dbReference type="Pfam" id="PF06880">
    <property type="entry name" value="DUF1262"/>
    <property type="match status" value="1"/>
</dbReference>
<dbReference type="EMBL" id="VDCV01000008">
    <property type="protein sequence ID" value="KAB5544680.1"/>
    <property type="molecule type" value="Genomic_DNA"/>
</dbReference>
<dbReference type="PANTHER" id="PTHR31050:SF13">
    <property type="entry name" value="TRANSCRIPTION FACTOR"/>
    <property type="match status" value="1"/>
</dbReference>
<dbReference type="Proteomes" id="UP000326939">
    <property type="component" value="Chromosome 8"/>
</dbReference>
<reference evidence="2" key="1">
    <citation type="journal article" date="2019" name="Gigascience">
        <title>De novo genome assembly of the endangered Acer yangbiense, a plant species with extremely small populations endemic to Yunnan Province, China.</title>
        <authorList>
            <person name="Yang J."/>
            <person name="Wariss H.M."/>
            <person name="Tao L."/>
            <person name="Zhang R."/>
            <person name="Yun Q."/>
            <person name="Hollingsworth P."/>
            <person name="Dao Z."/>
            <person name="Luo G."/>
            <person name="Guo H."/>
            <person name="Ma Y."/>
            <person name="Sun W."/>
        </authorList>
    </citation>
    <scope>NUCLEOTIDE SEQUENCE [LARGE SCALE GENOMIC DNA]</scope>
    <source>
        <strain evidence="2">cv. br00</strain>
    </source>
</reference>
<dbReference type="AlphaFoldDB" id="A0A5N5LPW3"/>